<sequence length="106" mass="11837">MMCRSSINRWTDERTDIYLLIALHLLSAARAIRSTQRRSAECMLTGLTLLPFVTSSNITLARVLMEQLPPCSLKLIDRASWNSPASQVRRFSMTLGLVLARAADDG</sequence>
<evidence type="ECO:0000313" key="1">
    <source>
        <dbReference type="EMBL" id="KAG9257755.1"/>
    </source>
</evidence>
<dbReference type="RefSeq" id="XP_046121679.1">
    <property type="nucleotide sequence ID" value="XM_046259581.1"/>
</dbReference>
<dbReference type="GeneID" id="70290484"/>
<evidence type="ECO:0000313" key="2">
    <source>
        <dbReference type="Proteomes" id="UP000887229"/>
    </source>
</evidence>
<organism evidence="1 2">
    <name type="scientific">Emericellopsis atlantica</name>
    <dbReference type="NCBI Taxonomy" id="2614577"/>
    <lineage>
        <taxon>Eukaryota</taxon>
        <taxon>Fungi</taxon>
        <taxon>Dikarya</taxon>
        <taxon>Ascomycota</taxon>
        <taxon>Pezizomycotina</taxon>
        <taxon>Sordariomycetes</taxon>
        <taxon>Hypocreomycetidae</taxon>
        <taxon>Hypocreales</taxon>
        <taxon>Bionectriaceae</taxon>
        <taxon>Emericellopsis</taxon>
    </lineage>
</organism>
<proteinExistence type="predicted"/>
<protein>
    <submittedName>
        <fullName evidence="1">Uncharacterized protein</fullName>
    </submittedName>
</protein>
<dbReference type="Proteomes" id="UP000887229">
    <property type="component" value="Unassembled WGS sequence"/>
</dbReference>
<dbReference type="EMBL" id="MU251245">
    <property type="protein sequence ID" value="KAG9257755.1"/>
    <property type="molecule type" value="Genomic_DNA"/>
</dbReference>
<accession>A0A9P7ZT31</accession>
<gene>
    <name evidence="1" type="ORF">F5Z01DRAFT_414415</name>
</gene>
<comment type="caution">
    <text evidence="1">The sequence shown here is derived from an EMBL/GenBank/DDBJ whole genome shotgun (WGS) entry which is preliminary data.</text>
</comment>
<dbReference type="AlphaFoldDB" id="A0A9P7ZT31"/>
<name>A0A9P7ZT31_9HYPO</name>
<reference evidence="1" key="1">
    <citation type="journal article" date="2021" name="IMA Fungus">
        <title>Genomic characterization of three marine fungi, including Emericellopsis atlantica sp. nov. with signatures of a generalist lifestyle and marine biomass degradation.</title>
        <authorList>
            <person name="Hagestad O.C."/>
            <person name="Hou L."/>
            <person name="Andersen J.H."/>
            <person name="Hansen E.H."/>
            <person name="Altermark B."/>
            <person name="Li C."/>
            <person name="Kuhnert E."/>
            <person name="Cox R.J."/>
            <person name="Crous P.W."/>
            <person name="Spatafora J.W."/>
            <person name="Lail K."/>
            <person name="Amirebrahimi M."/>
            <person name="Lipzen A."/>
            <person name="Pangilinan J."/>
            <person name="Andreopoulos W."/>
            <person name="Hayes R.D."/>
            <person name="Ng V."/>
            <person name="Grigoriev I.V."/>
            <person name="Jackson S.A."/>
            <person name="Sutton T.D.S."/>
            <person name="Dobson A.D.W."/>
            <person name="Rama T."/>
        </authorList>
    </citation>
    <scope>NUCLEOTIDE SEQUENCE</scope>
    <source>
        <strain evidence="1">TS7</strain>
    </source>
</reference>
<keyword evidence="2" id="KW-1185">Reference proteome</keyword>